<reference evidence="9 10" key="1">
    <citation type="submission" date="2023-10" db="EMBL/GenBank/DDBJ databases">
        <authorList>
            <person name="Venkata Ramana C."/>
            <person name="Sasikala C."/>
            <person name="Dhurka M."/>
        </authorList>
    </citation>
    <scope>NUCLEOTIDE SEQUENCE [LARGE SCALE GENOMIC DNA]</scope>
    <source>
        <strain evidence="9 10">KCTC 32151</strain>
    </source>
</reference>
<dbReference type="SUPFAM" id="SSF161098">
    <property type="entry name" value="MetI-like"/>
    <property type="match status" value="1"/>
</dbReference>
<evidence type="ECO:0000313" key="10">
    <source>
        <dbReference type="Proteomes" id="UP001185659"/>
    </source>
</evidence>
<evidence type="ECO:0000256" key="5">
    <source>
        <dbReference type="ARBA" id="ARBA00022989"/>
    </source>
</evidence>
<evidence type="ECO:0000259" key="8">
    <source>
        <dbReference type="PROSITE" id="PS50928"/>
    </source>
</evidence>
<dbReference type="Gene3D" id="1.10.3720.10">
    <property type="entry name" value="MetI-like"/>
    <property type="match status" value="1"/>
</dbReference>
<evidence type="ECO:0000256" key="1">
    <source>
        <dbReference type="ARBA" id="ARBA00004651"/>
    </source>
</evidence>
<keyword evidence="2 7" id="KW-0813">Transport</keyword>
<keyword evidence="6 7" id="KW-0472">Membrane</keyword>
<evidence type="ECO:0000256" key="2">
    <source>
        <dbReference type="ARBA" id="ARBA00022448"/>
    </source>
</evidence>
<keyword evidence="5 7" id="KW-1133">Transmembrane helix</keyword>
<feature type="transmembrane region" description="Helical" evidence="7">
    <location>
        <begin position="9"/>
        <end position="30"/>
    </location>
</feature>
<dbReference type="Pfam" id="PF00528">
    <property type="entry name" value="BPD_transp_1"/>
    <property type="match status" value="1"/>
</dbReference>
<comment type="similarity">
    <text evidence="7">Belongs to the binding-protein-dependent transport system permease family.</text>
</comment>
<sequence length="314" mass="34478">MWSYTLKRVLTAIPTVFLVLLIVFTLIRLIPGDPAELMLYELDDPAVVQQMREDLGLDKPIPVQFFIWLGNLATGDLGVSIRTHEAVLPALLERFSVTATLVFWAVSFAVLIAVPAGMVAAWKQNTRIDFAIVLLAIFKLSLPSFWVGLMLLLFFGVYLQWLPTVGYVELSTDFGVGVLYLIMPVISLALTEIAVLTRMMRSGTLEVLRLEYVTHARAKGLSEGTVLARHVFKNAFAPALTMLGLVMASLLGGAAVTETVFSLPGIGKLVVDSIYARDYPMLQGALLLIAGVYVVVNLAVDLLYGFFDPRVTLK</sequence>
<keyword evidence="10" id="KW-1185">Reference proteome</keyword>
<comment type="subcellular location">
    <subcellularLocation>
        <location evidence="1 7">Cell membrane</location>
        <topology evidence="1 7">Multi-pass membrane protein</topology>
    </subcellularLocation>
</comment>
<feature type="transmembrane region" description="Helical" evidence="7">
    <location>
        <begin position="281"/>
        <end position="307"/>
    </location>
</feature>
<evidence type="ECO:0000256" key="4">
    <source>
        <dbReference type="ARBA" id="ARBA00022692"/>
    </source>
</evidence>
<dbReference type="Proteomes" id="UP001185659">
    <property type="component" value="Unassembled WGS sequence"/>
</dbReference>
<name>A0ABU4AQS4_9HYPH</name>
<feature type="domain" description="ABC transmembrane type-1" evidence="8">
    <location>
        <begin position="95"/>
        <end position="304"/>
    </location>
</feature>
<comment type="caution">
    <text evidence="9">The sequence shown here is derived from an EMBL/GenBank/DDBJ whole genome shotgun (WGS) entry which is preliminary data.</text>
</comment>
<feature type="transmembrane region" description="Helical" evidence="7">
    <location>
        <begin position="101"/>
        <end position="122"/>
    </location>
</feature>
<evidence type="ECO:0000313" key="9">
    <source>
        <dbReference type="EMBL" id="MDV6228595.1"/>
    </source>
</evidence>
<accession>A0ABU4AQS4</accession>
<dbReference type="PANTHER" id="PTHR43163">
    <property type="entry name" value="DIPEPTIDE TRANSPORT SYSTEM PERMEASE PROTEIN DPPB-RELATED"/>
    <property type="match status" value="1"/>
</dbReference>
<dbReference type="EMBL" id="JAWLIP010000011">
    <property type="protein sequence ID" value="MDV6228595.1"/>
    <property type="molecule type" value="Genomic_DNA"/>
</dbReference>
<dbReference type="InterPro" id="IPR045621">
    <property type="entry name" value="BPD_transp_1_N"/>
</dbReference>
<dbReference type="CDD" id="cd06261">
    <property type="entry name" value="TM_PBP2"/>
    <property type="match status" value="1"/>
</dbReference>
<evidence type="ECO:0000256" key="7">
    <source>
        <dbReference type="RuleBase" id="RU363032"/>
    </source>
</evidence>
<dbReference type="Pfam" id="PF19300">
    <property type="entry name" value="BPD_transp_1_N"/>
    <property type="match status" value="1"/>
</dbReference>
<protein>
    <submittedName>
        <fullName evidence="9">ABC transporter permease</fullName>
    </submittedName>
</protein>
<dbReference type="PROSITE" id="PS50928">
    <property type="entry name" value="ABC_TM1"/>
    <property type="match status" value="1"/>
</dbReference>
<dbReference type="PANTHER" id="PTHR43163:SF6">
    <property type="entry name" value="DIPEPTIDE TRANSPORT SYSTEM PERMEASE PROTEIN DPPB-RELATED"/>
    <property type="match status" value="1"/>
</dbReference>
<gene>
    <name evidence="9" type="ORF">R2G56_20095</name>
</gene>
<feature type="transmembrane region" description="Helical" evidence="7">
    <location>
        <begin position="178"/>
        <end position="196"/>
    </location>
</feature>
<proteinExistence type="inferred from homology"/>
<feature type="transmembrane region" description="Helical" evidence="7">
    <location>
        <begin position="239"/>
        <end position="261"/>
    </location>
</feature>
<evidence type="ECO:0000256" key="3">
    <source>
        <dbReference type="ARBA" id="ARBA00022475"/>
    </source>
</evidence>
<dbReference type="RefSeq" id="WP_317562387.1">
    <property type="nucleotide sequence ID" value="NZ_JAWLIP010000011.1"/>
</dbReference>
<evidence type="ECO:0000256" key="6">
    <source>
        <dbReference type="ARBA" id="ARBA00023136"/>
    </source>
</evidence>
<organism evidence="9 10">
    <name type="scientific">Nitratireductor aquimarinus</name>
    <dbReference type="NCBI Taxonomy" id="889300"/>
    <lineage>
        <taxon>Bacteria</taxon>
        <taxon>Pseudomonadati</taxon>
        <taxon>Pseudomonadota</taxon>
        <taxon>Alphaproteobacteria</taxon>
        <taxon>Hyphomicrobiales</taxon>
        <taxon>Phyllobacteriaceae</taxon>
        <taxon>Nitratireductor</taxon>
    </lineage>
</organism>
<feature type="transmembrane region" description="Helical" evidence="7">
    <location>
        <begin position="134"/>
        <end position="158"/>
    </location>
</feature>
<dbReference type="InterPro" id="IPR000515">
    <property type="entry name" value="MetI-like"/>
</dbReference>
<keyword evidence="4 7" id="KW-0812">Transmembrane</keyword>
<keyword evidence="3" id="KW-1003">Cell membrane</keyword>
<dbReference type="InterPro" id="IPR035906">
    <property type="entry name" value="MetI-like_sf"/>
</dbReference>